<keyword evidence="4 8" id="KW-0812">Transmembrane</keyword>
<dbReference type="AlphaFoldDB" id="A0A931AB86"/>
<feature type="region of interest" description="Disordered" evidence="7">
    <location>
        <begin position="345"/>
        <end position="375"/>
    </location>
</feature>
<comment type="caution">
    <text evidence="10">The sequence shown here is derived from an EMBL/GenBank/DDBJ whole genome shotgun (WGS) entry which is preliminary data.</text>
</comment>
<dbReference type="InterPro" id="IPR036259">
    <property type="entry name" value="MFS_trans_sf"/>
</dbReference>
<feature type="transmembrane region" description="Helical" evidence="8">
    <location>
        <begin position="118"/>
        <end position="136"/>
    </location>
</feature>
<dbReference type="InterPro" id="IPR020846">
    <property type="entry name" value="MFS_dom"/>
</dbReference>
<comment type="subcellular location">
    <subcellularLocation>
        <location evidence="1">Cell membrane</location>
        <topology evidence="1">Multi-pass membrane protein</topology>
    </subcellularLocation>
</comment>
<evidence type="ECO:0000256" key="7">
    <source>
        <dbReference type="SAM" id="MobiDB-lite"/>
    </source>
</evidence>
<dbReference type="EMBL" id="JADOGI010000097">
    <property type="protein sequence ID" value="MBF8189631.1"/>
    <property type="molecule type" value="Genomic_DNA"/>
</dbReference>
<feature type="transmembrane region" description="Helical" evidence="8">
    <location>
        <begin position="252"/>
        <end position="271"/>
    </location>
</feature>
<evidence type="ECO:0000313" key="11">
    <source>
        <dbReference type="Proteomes" id="UP000605361"/>
    </source>
</evidence>
<keyword evidence="2" id="KW-0813">Transport</keyword>
<feature type="transmembrane region" description="Helical" evidence="8">
    <location>
        <begin position="87"/>
        <end position="106"/>
    </location>
</feature>
<feature type="transmembrane region" description="Helical" evidence="8">
    <location>
        <begin position="188"/>
        <end position="211"/>
    </location>
</feature>
<keyword evidence="5 8" id="KW-1133">Transmembrane helix</keyword>
<evidence type="ECO:0000259" key="9">
    <source>
        <dbReference type="PROSITE" id="PS50850"/>
    </source>
</evidence>
<evidence type="ECO:0000256" key="5">
    <source>
        <dbReference type="ARBA" id="ARBA00022989"/>
    </source>
</evidence>
<dbReference type="Proteomes" id="UP000605361">
    <property type="component" value="Unassembled WGS sequence"/>
</dbReference>
<organism evidence="10 11">
    <name type="scientific">Nonomuraea cypriaca</name>
    <dbReference type="NCBI Taxonomy" id="1187855"/>
    <lineage>
        <taxon>Bacteria</taxon>
        <taxon>Bacillati</taxon>
        <taxon>Actinomycetota</taxon>
        <taxon>Actinomycetes</taxon>
        <taxon>Streptosporangiales</taxon>
        <taxon>Streptosporangiaceae</taxon>
        <taxon>Nonomuraea</taxon>
    </lineage>
</organism>
<dbReference type="GO" id="GO:0005886">
    <property type="term" value="C:plasma membrane"/>
    <property type="evidence" value="ECO:0007669"/>
    <property type="project" value="UniProtKB-SubCell"/>
</dbReference>
<dbReference type="Pfam" id="PF07690">
    <property type="entry name" value="MFS_1"/>
    <property type="match status" value="1"/>
</dbReference>
<proteinExistence type="predicted"/>
<keyword evidence="3" id="KW-1003">Cell membrane</keyword>
<feature type="domain" description="Major facilitator superfamily (MFS) profile" evidence="9">
    <location>
        <begin position="1"/>
        <end position="375"/>
    </location>
</feature>
<protein>
    <submittedName>
        <fullName evidence="10">MFS transporter</fullName>
    </submittedName>
</protein>
<dbReference type="SUPFAM" id="SSF103473">
    <property type="entry name" value="MFS general substrate transporter"/>
    <property type="match status" value="1"/>
</dbReference>
<dbReference type="RefSeq" id="WP_195898565.1">
    <property type="nucleotide sequence ID" value="NZ_JADOGI010000097.1"/>
</dbReference>
<dbReference type="CDD" id="cd17321">
    <property type="entry name" value="MFS_MMR_MDR_like"/>
    <property type="match status" value="1"/>
</dbReference>
<evidence type="ECO:0000256" key="2">
    <source>
        <dbReference type="ARBA" id="ARBA00022448"/>
    </source>
</evidence>
<feature type="transmembrane region" description="Helical" evidence="8">
    <location>
        <begin position="223"/>
        <end position="245"/>
    </location>
</feature>
<feature type="transmembrane region" description="Helical" evidence="8">
    <location>
        <begin position="277"/>
        <end position="296"/>
    </location>
</feature>
<dbReference type="Gene3D" id="1.20.1250.20">
    <property type="entry name" value="MFS general substrate transporter like domains"/>
    <property type="match status" value="1"/>
</dbReference>
<evidence type="ECO:0000256" key="6">
    <source>
        <dbReference type="ARBA" id="ARBA00023136"/>
    </source>
</evidence>
<dbReference type="Gene3D" id="1.20.1720.10">
    <property type="entry name" value="Multidrug resistance protein D"/>
    <property type="match status" value="1"/>
</dbReference>
<sequence length="375" mass="37574">MGGFIIASLIGGLASDFTTLVVARALQGISGALMAPATLSLLATTFSDATTRGKAFGIFGGVSSSGSVIGLILGGLLSQYLDWRWCLLTNVVIGVGISALAAKVLPAETHASAVGGRPDIVGAVVSTLGVLSIVYGLTIAESRSWSDWMTIGAISLGIALLALFGLVENRTSNPLLPMRVIWDRNRGGAYLMVAIAGIGMFGVFLFLTYHLQIVSGLTPLATGLAFVPMVGMLVVGSIVAGSVLLPRMGARALAITGLTVAAIGAASFTAINLGSTYPLGILPGLLITGAGFGLVFGPAMNLATSGVEPNDAGAASAMVNAGQQIGAALGTALLNTIALNATAPHTSPPIHAPPTHSSCRPSMATASPSGPRAAS</sequence>
<evidence type="ECO:0000256" key="4">
    <source>
        <dbReference type="ARBA" id="ARBA00022692"/>
    </source>
</evidence>
<name>A0A931AB86_9ACTN</name>
<evidence type="ECO:0000313" key="10">
    <source>
        <dbReference type="EMBL" id="MBF8189631.1"/>
    </source>
</evidence>
<evidence type="ECO:0000256" key="3">
    <source>
        <dbReference type="ARBA" id="ARBA00022475"/>
    </source>
</evidence>
<gene>
    <name evidence="10" type="ORF">ITP53_28625</name>
</gene>
<dbReference type="InterPro" id="IPR011701">
    <property type="entry name" value="MFS"/>
</dbReference>
<evidence type="ECO:0000256" key="1">
    <source>
        <dbReference type="ARBA" id="ARBA00004651"/>
    </source>
</evidence>
<feature type="transmembrane region" description="Helical" evidence="8">
    <location>
        <begin position="148"/>
        <end position="167"/>
    </location>
</feature>
<evidence type="ECO:0000256" key="8">
    <source>
        <dbReference type="SAM" id="Phobius"/>
    </source>
</evidence>
<reference evidence="10" key="1">
    <citation type="submission" date="2020-11" db="EMBL/GenBank/DDBJ databases">
        <title>Whole-genome analyses of Nonomuraea sp. K274.</title>
        <authorList>
            <person name="Veyisoglu A."/>
        </authorList>
    </citation>
    <scope>NUCLEOTIDE SEQUENCE</scope>
    <source>
        <strain evidence="10">K274</strain>
    </source>
</reference>
<dbReference type="PANTHER" id="PTHR42718">
    <property type="entry name" value="MAJOR FACILITATOR SUPERFAMILY MULTIDRUG TRANSPORTER MFSC"/>
    <property type="match status" value="1"/>
</dbReference>
<keyword evidence="6 8" id="KW-0472">Membrane</keyword>
<dbReference type="PANTHER" id="PTHR42718:SF46">
    <property type="entry name" value="BLR6921 PROTEIN"/>
    <property type="match status" value="1"/>
</dbReference>
<keyword evidence="11" id="KW-1185">Reference proteome</keyword>
<dbReference type="GO" id="GO:0022857">
    <property type="term" value="F:transmembrane transporter activity"/>
    <property type="evidence" value="ECO:0007669"/>
    <property type="project" value="InterPro"/>
</dbReference>
<feature type="transmembrane region" description="Helical" evidence="8">
    <location>
        <begin position="24"/>
        <end position="43"/>
    </location>
</feature>
<feature type="compositionally biased region" description="Polar residues" evidence="7">
    <location>
        <begin position="355"/>
        <end position="368"/>
    </location>
</feature>
<dbReference type="PROSITE" id="PS50850">
    <property type="entry name" value="MFS"/>
    <property type="match status" value="1"/>
</dbReference>
<accession>A0A931AB86</accession>
<feature type="transmembrane region" description="Helical" evidence="8">
    <location>
        <begin position="55"/>
        <end position="81"/>
    </location>
</feature>